<dbReference type="OrthoDB" id="10055717at2759"/>
<accession>A0A8J5YH33</accession>
<dbReference type="InterPro" id="IPR043502">
    <property type="entry name" value="DNA/RNA_pol_sf"/>
</dbReference>
<dbReference type="PANTHER" id="PTHR34072:SF57">
    <property type="entry name" value="RNA-DIRECTED DNA POLYMERASE"/>
    <property type="match status" value="1"/>
</dbReference>
<dbReference type="SUPFAM" id="SSF56672">
    <property type="entry name" value="DNA/RNA polymerases"/>
    <property type="match status" value="1"/>
</dbReference>
<name>A0A8J5YH33_9ROSI</name>
<organism evidence="3 4">
    <name type="scientific">Gossypium anomalum</name>
    <dbReference type="NCBI Taxonomy" id="47600"/>
    <lineage>
        <taxon>Eukaryota</taxon>
        <taxon>Viridiplantae</taxon>
        <taxon>Streptophyta</taxon>
        <taxon>Embryophyta</taxon>
        <taxon>Tracheophyta</taxon>
        <taxon>Spermatophyta</taxon>
        <taxon>Magnoliopsida</taxon>
        <taxon>eudicotyledons</taxon>
        <taxon>Gunneridae</taxon>
        <taxon>Pentapetalae</taxon>
        <taxon>rosids</taxon>
        <taxon>malvids</taxon>
        <taxon>Malvales</taxon>
        <taxon>Malvaceae</taxon>
        <taxon>Malvoideae</taxon>
        <taxon>Gossypium</taxon>
    </lineage>
</organism>
<dbReference type="AlphaFoldDB" id="A0A8J5YH33"/>
<dbReference type="InterPro" id="IPR036397">
    <property type="entry name" value="RNaseH_sf"/>
</dbReference>
<protein>
    <recommendedName>
        <fullName evidence="5">Integrase catalytic domain-containing protein</fullName>
    </recommendedName>
</protein>
<dbReference type="CDD" id="cd09274">
    <property type="entry name" value="RNase_HI_RT_Ty3"/>
    <property type="match status" value="1"/>
</dbReference>
<evidence type="ECO:0000259" key="2">
    <source>
        <dbReference type="Pfam" id="PF17921"/>
    </source>
</evidence>
<dbReference type="InterPro" id="IPR041577">
    <property type="entry name" value="RT_RNaseH_2"/>
</dbReference>
<dbReference type="Gene3D" id="1.10.340.70">
    <property type="match status" value="1"/>
</dbReference>
<dbReference type="PANTHER" id="PTHR34072">
    <property type="entry name" value="ENZYMATIC POLYPROTEIN-RELATED"/>
    <property type="match status" value="1"/>
</dbReference>
<evidence type="ECO:0000313" key="4">
    <source>
        <dbReference type="Proteomes" id="UP000701853"/>
    </source>
</evidence>
<evidence type="ECO:0008006" key="5">
    <source>
        <dbReference type="Google" id="ProtNLM"/>
    </source>
</evidence>
<evidence type="ECO:0000259" key="1">
    <source>
        <dbReference type="Pfam" id="PF17919"/>
    </source>
</evidence>
<dbReference type="Pfam" id="PF17919">
    <property type="entry name" value="RT_RNaseH_2"/>
    <property type="match status" value="1"/>
</dbReference>
<dbReference type="GO" id="GO:0003676">
    <property type="term" value="F:nucleic acid binding"/>
    <property type="evidence" value="ECO:0007669"/>
    <property type="project" value="InterPro"/>
</dbReference>
<reference evidence="3 4" key="1">
    <citation type="journal article" date="2021" name="bioRxiv">
        <title>The Gossypium anomalum genome as a resource for cotton improvement and evolutionary analysis of hybrid incompatibility.</title>
        <authorList>
            <person name="Grover C.E."/>
            <person name="Yuan D."/>
            <person name="Arick M.A."/>
            <person name="Miller E.R."/>
            <person name="Hu G."/>
            <person name="Peterson D.G."/>
            <person name="Wendel J.F."/>
            <person name="Udall J.A."/>
        </authorList>
    </citation>
    <scope>NUCLEOTIDE SEQUENCE [LARGE SCALE GENOMIC DNA]</scope>
    <source>
        <strain evidence="3">JFW-Udall</strain>
        <tissue evidence="3">Leaf</tissue>
    </source>
</reference>
<dbReference type="Proteomes" id="UP000701853">
    <property type="component" value="Chromosome 11"/>
</dbReference>
<dbReference type="EMBL" id="JAHUZN010000011">
    <property type="protein sequence ID" value="KAG8478605.1"/>
    <property type="molecule type" value="Genomic_DNA"/>
</dbReference>
<proteinExistence type="predicted"/>
<keyword evidence="4" id="KW-1185">Reference proteome</keyword>
<dbReference type="Gene3D" id="3.30.420.10">
    <property type="entry name" value="Ribonuclease H-like superfamily/Ribonuclease H"/>
    <property type="match status" value="2"/>
</dbReference>
<dbReference type="InterPro" id="IPR041588">
    <property type="entry name" value="Integrase_H2C2"/>
</dbReference>
<evidence type="ECO:0000313" key="3">
    <source>
        <dbReference type="EMBL" id="KAG8478605.1"/>
    </source>
</evidence>
<comment type="caution">
    <text evidence="3">The sequence shown here is derived from an EMBL/GenBank/DDBJ whole genome shotgun (WGS) entry which is preliminary data.</text>
</comment>
<dbReference type="SUPFAM" id="SSF53098">
    <property type="entry name" value="Ribonuclease H-like"/>
    <property type="match status" value="1"/>
</dbReference>
<gene>
    <name evidence="3" type="ORF">CXB51_028405</name>
</gene>
<dbReference type="Pfam" id="PF17921">
    <property type="entry name" value="Integrase_H2C2"/>
    <property type="match status" value="1"/>
</dbReference>
<dbReference type="InterPro" id="IPR012337">
    <property type="entry name" value="RNaseH-like_sf"/>
</dbReference>
<sequence>MVEKYLEVFMDDFSVFGDVYDDCLANLAKDETFKFDEECLKAFKDLKNRLVLASIIVTLDWDLPFELMCYVSDFAIGDVMGQRRNKVFHPIYYTSRTLTGAQLNYTVTEKELLAIVFAFDKFRYYLVGTKEFLIQEFDLEIQDRKGVENQVADHLSRLEPQEGNSSLIPIREMFPDEHVLKYYFWEEPYLFKKCADQVIRRSVAEYEVYKILYHCHSTPSKGHFGGIRTVAKVLQAGFFWTILFKDAYAYVKSCDRCKRVRNDTNRNKMPRTNIIEVELFDVWGINFLDPFPPYFGHMYILVAVDYMSKWIEAEAYPTNDAKKNGQPELVNKEIKGILKKVDFMNRQDWSKRLDDALWAYRIAYKTPLGMSPYRLVFGKACHLPLELEHKAYWALRQLNLDLRLAKEKQMLQLNELEEF</sequence>
<feature type="domain" description="Reverse transcriptase/retrotransposon-derived protein RNase H-like" evidence="1">
    <location>
        <begin position="35"/>
        <end position="132"/>
    </location>
</feature>
<feature type="domain" description="Integrase zinc-binding" evidence="2">
    <location>
        <begin position="208"/>
        <end position="262"/>
    </location>
</feature>